<sequence length="84" mass="9552">MFYPTLRLQIEGNHISAYAVNPAGIHLYQTTTWRIAFVPIQAVAVVVQDQAYQIVALCTKGKDDCFFDVLMIHSKRKPLEITDQ</sequence>
<name>A0A2N0VLX4_9BACT</name>
<dbReference type="AlphaFoldDB" id="A0A2N0VLX4"/>
<proteinExistence type="predicted"/>
<protein>
    <submittedName>
        <fullName evidence="1">Uncharacterized protein</fullName>
    </submittedName>
</protein>
<keyword evidence="2" id="KW-1185">Reference proteome</keyword>
<dbReference type="EMBL" id="PISP01000001">
    <property type="protein sequence ID" value="PKD45196.1"/>
    <property type="molecule type" value="Genomic_DNA"/>
</dbReference>
<accession>A0A2N0VLX4</accession>
<evidence type="ECO:0000313" key="2">
    <source>
        <dbReference type="Proteomes" id="UP000233398"/>
    </source>
</evidence>
<comment type="caution">
    <text evidence="1">The sequence shown here is derived from an EMBL/GenBank/DDBJ whole genome shotgun (WGS) entry which is preliminary data.</text>
</comment>
<evidence type="ECO:0000313" key="1">
    <source>
        <dbReference type="EMBL" id="PKD45196.1"/>
    </source>
</evidence>
<gene>
    <name evidence="1" type="ORF">CWD77_07035</name>
</gene>
<reference evidence="1 2" key="1">
    <citation type="submission" date="2017-11" db="EMBL/GenBank/DDBJ databases">
        <title>Rhodohalobacter 15182 sp. nov., isolated from a salt lake.</title>
        <authorList>
            <person name="Han S."/>
        </authorList>
    </citation>
    <scope>NUCLEOTIDE SEQUENCE [LARGE SCALE GENOMIC DNA]</scope>
    <source>
        <strain evidence="1 2">15182</strain>
    </source>
</reference>
<dbReference type="Proteomes" id="UP000233398">
    <property type="component" value="Unassembled WGS sequence"/>
</dbReference>
<organism evidence="1 2">
    <name type="scientific">Rhodohalobacter barkolensis</name>
    <dbReference type="NCBI Taxonomy" id="2053187"/>
    <lineage>
        <taxon>Bacteria</taxon>
        <taxon>Pseudomonadati</taxon>
        <taxon>Balneolota</taxon>
        <taxon>Balneolia</taxon>
        <taxon>Balneolales</taxon>
        <taxon>Balneolaceae</taxon>
        <taxon>Rhodohalobacter</taxon>
    </lineage>
</organism>